<feature type="compositionally biased region" description="Basic and acidic residues" evidence="2">
    <location>
        <begin position="173"/>
        <end position="194"/>
    </location>
</feature>
<reference evidence="4 5" key="1">
    <citation type="journal article" date="2024" name="Front Chem Biol">
        <title>Unveiling the potential of Daldinia eschscholtzii MFLUCC 19-0629 through bioactivity and bioinformatics studies for enhanced sustainable agriculture production.</title>
        <authorList>
            <person name="Brooks S."/>
            <person name="Weaver J.A."/>
            <person name="Klomchit A."/>
            <person name="Alharthi S.A."/>
            <person name="Onlamun T."/>
            <person name="Nurani R."/>
            <person name="Vong T.K."/>
            <person name="Alberti F."/>
            <person name="Greco C."/>
        </authorList>
    </citation>
    <scope>NUCLEOTIDE SEQUENCE [LARGE SCALE GENOMIC DNA]</scope>
    <source>
        <strain evidence="4">MFLUCC 19-0629</strain>
    </source>
</reference>
<evidence type="ECO:0000313" key="5">
    <source>
        <dbReference type="Proteomes" id="UP001369815"/>
    </source>
</evidence>
<dbReference type="PANTHER" id="PTHR21366:SF14">
    <property type="entry name" value="GLYOXALASE DOMAIN-CONTAINING PROTEIN 5"/>
    <property type="match status" value="1"/>
</dbReference>
<dbReference type="EMBL" id="JBANMG010000009">
    <property type="protein sequence ID" value="KAK6949619.1"/>
    <property type="molecule type" value="Genomic_DNA"/>
</dbReference>
<dbReference type="PROSITE" id="PS51819">
    <property type="entry name" value="VOC"/>
    <property type="match status" value="1"/>
</dbReference>
<comment type="caution">
    <text evidence="4">The sequence shown here is derived from an EMBL/GenBank/DDBJ whole genome shotgun (WGS) entry which is preliminary data.</text>
</comment>
<gene>
    <name evidence="4" type="ORF">Daesc_009702</name>
</gene>
<dbReference type="InterPro" id="IPR004360">
    <property type="entry name" value="Glyas_Fos-R_dOase_dom"/>
</dbReference>
<evidence type="ECO:0000256" key="2">
    <source>
        <dbReference type="SAM" id="MobiDB-lite"/>
    </source>
</evidence>
<dbReference type="Proteomes" id="UP001369815">
    <property type="component" value="Unassembled WGS sequence"/>
</dbReference>
<dbReference type="Pfam" id="PF00903">
    <property type="entry name" value="Glyoxalase"/>
    <property type="match status" value="1"/>
</dbReference>
<dbReference type="SUPFAM" id="SSF54593">
    <property type="entry name" value="Glyoxalase/Bleomycin resistance protein/Dihydroxybiphenyl dioxygenase"/>
    <property type="match status" value="1"/>
</dbReference>
<dbReference type="PANTHER" id="PTHR21366">
    <property type="entry name" value="GLYOXALASE FAMILY PROTEIN"/>
    <property type="match status" value="1"/>
</dbReference>
<dbReference type="InterPro" id="IPR050383">
    <property type="entry name" value="GlyoxalaseI/FosfomycinResist"/>
</dbReference>
<dbReference type="InterPro" id="IPR037523">
    <property type="entry name" value="VOC_core"/>
</dbReference>
<comment type="similarity">
    <text evidence="1">Belongs to the glyoxalase I family.</text>
</comment>
<evidence type="ECO:0000256" key="1">
    <source>
        <dbReference type="ARBA" id="ARBA00010363"/>
    </source>
</evidence>
<dbReference type="AlphaFoldDB" id="A0AAX6MAE6"/>
<protein>
    <recommendedName>
        <fullName evidence="3">VOC domain-containing protein</fullName>
    </recommendedName>
</protein>
<dbReference type="Gene3D" id="3.10.180.10">
    <property type="entry name" value="2,3-Dihydroxybiphenyl 1,2-Dioxygenase, domain 1"/>
    <property type="match status" value="1"/>
</dbReference>
<feature type="region of interest" description="Disordered" evidence="2">
    <location>
        <begin position="173"/>
        <end position="216"/>
    </location>
</feature>
<sequence length="216" mass="24012">SISTYTMAESNLSGKVLPPSRLAHVVLRTRELRPLVEFYKTFLGAHETAGNESLSFLTFDDEHHRIAIAALPSCGDKNRMSAGLDHIAFTFETLDDLMTAYAQRKAHGILPVWCVNHGPTTSIYYQDPDGNVLETQVDNFSTVEEPTEFMASPKFIENPIGVDFDPEDMIRRLKSGEPEEELKKRPDIGPRGFEEIPLLNLPLPGREGNGTVKNGA</sequence>
<accession>A0AAX6MAE6</accession>
<keyword evidence="5" id="KW-1185">Reference proteome</keyword>
<name>A0AAX6MAE6_9PEZI</name>
<evidence type="ECO:0000259" key="3">
    <source>
        <dbReference type="PROSITE" id="PS51819"/>
    </source>
</evidence>
<organism evidence="4 5">
    <name type="scientific">Daldinia eschscholtzii</name>
    <dbReference type="NCBI Taxonomy" id="292717"/>
    <lineage>
        <taxon>Eukaryota</taxon>
        <taxon>Fungi</taxon>
        <taxon>Dikarya</taxon>
        <taxon>Ascomycota</taxon>
        <taxon>Pezizomycotina</taxon>
        <taxon>Sordariomycetes</taxon>
        <taxon>Xylariomycetidae</taxon>
        <taxon>Xylariales</taxon>
        <taxon>Hypoxylaceae</taxon>
        <taxon>Daldinia</taxon>
    </lineage>
</organism>
<evidence type="ECO:0000313" key="4">
    <source>
        <dbReference type="EMBL" id="KAK6949619.1"/>
    </source>
</evidence>
<proteinExistence type="inferred from homology"/>
<dbReference type="InterPro" id="IPR029068">
    <property type="entry name" value="Glyas_Bleomycin-R_OHBP_Dase"/>
</dbReference>
<feature type="domain" description="VOC" evidence="3">
    <location>
        <begin position="21"/>
        <end position="138"/>
    </location>
</feature>
<feature type="non-terminal residue" evidence="4">
    <location>
        <position position="1"/>
    </location>
</feature>